<protein>
    <recommendedName>
        <fullName evidence="2">Methyltransferase putative zinc binding domain-containing protein</fullName>
    </recommendedName>
</protein>
<reference evidence="1" key="1">
    <citation type="submission" date="2018-05" db="EMBL/GenBank/DDBJ databases">
        <authorList>
            <person name="Lanie J.A."/>
            <person name="Ng W.-L."/>
            <person name="Kazmierczak K.M."/>
            <person name="Andrzejewski T.M."/>
            <person name="Davidsen T.M."/>
            <person name="Wayne K.J."/>
            <person name="Tettelin H."/>
            <person name="Glass J.I."/>
            <person name="Rusch D."/>
            <person name="Podicherti R."/>
            <person name="Tsui H.-C.T."/>
            <person name="Winkler M.E."/>
        </authorList>
    </citation>
    <scope>NUCLEOTIDE SEQUENCE</scope>
</reference>
<evidence type="ECO:0000313" key="1">
    <source>
        <dbReference type="EMBL" id="SVC30328.1"/>
    </source>
</evidence>
<feature type="non-terminal residue" evidence="1">
    <location>
        <position position="111"/>
    </location>
</feature>
<gene>
    <name evidence="1" type="ORF">METZ01_LOCUS283182</name>
</gene>
<accession>A0A382L062</accession>
<sequence length="111" mass="12757">MDCPLCGQKEAKFITRDLRFEKNADVYECLQCELVFLDQDSFQLPAGFYENEYHQSYLTHVEPDALDPEAYFEKMLKVAAPWADRFSGMLNGGETILDMGCSTGHFIKMIE</sequence>
<dbReference type="EMBL" id="UINC01084049">
    <property type="protein sequence ID" value="SVC30328.1"/>
    <property type="molecule type" value="Genomic_DNA"/>
</dbReference>
<organism evidence="1">
    <name type="scientific">marine metagenome</name>
    <dbReference type="NCBI Taxonomy" id="408172"/>
    <lineage>
        <taxon>unclassified sequences</taxon>
        <taxon>metagenomes</taxon>
        <taxon>ecological metagenomes</taxon>
    </lineage>
</organism>
<proteinExistence type="predicted"/>
<dbReference type="AlphaFoldDB" id="A0A382L062"/>
<dbReference type="SUPFAM" id="SSF53335">
    <property type="entry name" value="S-adenosyl-L-methionine-dependent methyltransferases"/>
    <property type="match status" value="1"/>
</dbReference>
<dbReference type="InterPro" id="IPR029063">
    <property type="entry name" value="SAM-dependent_MTases_sf"/>
</dbReference>
<name>A0A382L062_9ZZZZ</name>
<evidence type="ECO:0008006" key="2">
    <source>
        <dbReference type="Google" id="ProtNLM"/>
    </source>
</evidence>